<keyword evidence="3" id="KW-1185">Reference proteome</keyword>
<name>A0ABQ5KQS7_9EUKA</name>
<dbReference type="PANTHER" id="PTHR47915">
    <property type="entry name" value="SI:DKEY-19B23.7"/>
    <property type="match status" value="1"/>
</dbReference>
<dbReference type="EMBL" id="BQXS01010799">
    <property type="protein sequence ID" value="GKT34356.1"/>
    <property type="molecule type" value="Genomic_DNA"/>
</dbReference>
<evidence type="ECO:0000313" key="3">
    <source>
        <dbReference type="Proteomes" id="UP001057375"/>
    </source>
</evidence>
<sequence>MCPKVSKVAEFLKEFLILCSLEGFQYVTFETRGREEMMVKITPPSSFSWSKTMLKGEEIDKSLAPASPRYREILGDEIPDNSGLFLLAFYQKYGKPGCWARNIKESEKFISDLLGDDMIQLHSLSDWRDHPREAVLRIICELVDVSCGIKEAFKLNFDAIRSYLHENTTAQAISLYSGLIELYKNLYSNPWYIEHAGSEHVVEAIDFLCDHLALLLAV</sequence>
<reference evidence="2" key="1">
    <citation type="submission" date="2022-03" db="EMBL/GenBank/DDBJ databases">
        <title>Draft genome sequence of Aduncisulcus paluster, a free-living microaerophilic Fornicata.</title>
        <authorList>
            <person name="Yuyama I."/>
            <person name="Kume K."/>
            <person name="Tamura T."/>
            <person name="Inagaki Y."/>
            <person name="Hashimoto T."/>
        </authorList>
    </citation>
    <scope>NUCLEOTIDE SEQUENCE</scope>
    <source>
        <strain evidence="2">NY0171</strain>
    </source>
</reference>
<feature type="domain" description="DUF7886" evidence="1">
    <location>
        <begin position="78"/>
        <end position="192"/>
    </location>
</feature>
<dbReference type="Pfam" id="PF25377">
    <property type="entry name" value="DUF7886"/>
    <property type="match status" value="1"/>
</dbReference>
<accession>A0ABQ5KQS7</accession>
<gene>
    <name evidence="2" type="ORF">ADUPG1_007724</name>
</gene>
<evidence type="ECO:0000259" key="1">
    <source>
        <dbReference type="Pfam" id="PF25377"/>
    </source>
</evidence>
<evidence type="ECO:0000313" key="2">
    <source>
        <dbReference type="EMBL" id="GKT34356.1"/>
    </source>
</evidence>
<dbReference type="InterPro" id="IPR057208">
    <property type="entry name" value="DUF7886"/>
</dbReference>
<protein>
    <recommendedName>
        <fullName evidence="1">DUF7886 domain-containing protein</fullName>
    </recommendedName>
</protein>
<comment type="caution">
    <text evidence="2">The sequence shown here is derived from an EMBL/GenBank/DDBJ whole genome shotgun (WGS) entry which is preliminary data.</text>
</comment>
<organism evidence="2 3">
    <name type="scientific">Aduncisulcus paluster</name>
    <dbReference type="NCBI Taxonomy" id="2918883"/>
    <lineage>
        <taxon>Eukaryota</taxon>
        <taxon>Metamonada</taxon>
        <taxon>Carpediemonas-like organisms</taxon>
        <taxon>Aduncisulcus</taxon>
    </lineage>
</organism>
<proteinExistence type="predicted"/>
<dbReference type="Proteomes" id="UP001057375">
    <property type="component" value="Unassembled WGS sequence"/>
</dbReference>
<dbReference type="PANTHER" id="PTHR47915:SF1">
    <property type="entry name" value="SI:DKEY-19B23.7"/>
    <property type="match status" value="1"/>
</dbReference>